<evidence type="ECO:0000313" key="2">
    <source>
        <dbReference type="Proteomes" id="UP001177021"/>
    </source>
</evidence>
<dbReference type="Proteomes" id="UP001177021">
    <property type="component" value="Unassembled WGS sequence"/>
</dbReference>
<keyword evidence="2" id="KW-1185">Reference proteome</keyword>
<organism evidence="1 2">
    <name type="scientific">Trifolium pratense</name>
    <name type="common">Red clover</name>
    <dbReference type="NCBI Taxonomy" id="57577"/>
    <lineage>
        <taxon>Eukaryota</taxon>
        <taxon>Viridiplantae</taxon>
        <taxon>Streptophyta</taxon>
        <taxon>Embryophyta</taxon>
        <taxon>Tracheophyta</taxon>
        <taxon>Spermatophyta</taxon>
        <taxon>Magnoliopsida</taxon>
        <taxon>eudicotyledons</taxon>
        <taxon>Gunneridae</taxon>
        <taxon>Pentapetalae</taxon>
        <taxon>rosids</taxon>
        <taxon>fabids</taxon>
        <taxon>Fabales</taxon>
        <taxon>Fabaceae</taxon>
        <taxon>Papilionoideae</taxon>
        <taxon>50 kb inversion clade</taxon>
        <taxon>NPAAA clade</taxon>
        <taxon>Hologalegina</taxon>
        <taxon>IRL clade</taxon>
        <taxon>Trifolieae</taxon>
        <taxon>Trifolium</taxon>
    </lineage>
</organism>
<dbReference type="EMBL" id="CASHSV030000034">
    <property type="protein sequence ID" value="CAJ2643714.1"/>
    <property type="molecule type" value="Genomic_DNA"/>
</dbReference>
<protein>
    <submittedName>
        <fullName evidence="1">Uncharacterized protein</fullName>
    </submittedName>
</protein>
<proteinExistence type="predicted"/>
<evidence type="ECO:0000313" key="1">
    <source>
        <dbReference type="EMBL" id="CAJ2643714.1"/>
    </source>
</evidence>
<gene>
    <name evidence="1" type="ORF">MILVUS5_LOCUS12893</name>
</gene>
<comment type="caution">
    <text evidence="1">The sequence shown here is derived from an EMBL/GenBank/DDBJ whole genome shotgun (WGS) entry which is preliminary data.</text>
</comment>
<name>A0ACB0JFZ1_TRIPR</name>
<sequence>MKKTTKNSSKPKNDTKKKKRQRRNEEHSHSLHIKQKTIETHNKKKKTEIQIASSSNPTDTTEKYYKDDVTDNDSTATSPNLKRKYVTRKSKLLGTQKASSAAQKRAKIQAKLDDMLYISDQYLFSDIRNHHLSDADKDDTDFYLNYHPAGPVGYEGVSQEFQIPRWMPIAFRPSEEINLSDLCAYTATYIFKLDPEQLLGDEVLVQSTTNVIGDRKSLKSLMPKCHVDEKVINLVVARQNWLIDTIGKMKSIWYMPTEFAQHALEEHKGADYVRNLYQANYMTARPSVSKMFIPMNDNGNHWYLMIVDFIQRKLVCLDSLRCDAREHFRRRAILKMAIFLEEIIMHESFSEDLTPFWPDRMISNYALHEPKHIAQQIPESNDSGVWVSKWMTECPFRSDYGNIIANTASRMRIAINLVKAGNNVLHEEVLAKAAQHWKDEDEKVDYLKVNW</sequence>
<accession>A0ACB0JFZ1</accession>
<reference evidence="1" key="1">
    <citation type="submission" date="2023-10" db="EMBL/GenBank/DDBJ databases">
        <authorList>
            <person name="Rodriguez Cubillos JULIANA M."/>
            <person name="De Vega J."/>
        </authorList>
    </citation>
    <scope>NUCLEOTIDE SEQUENCE</scope>
</reference>